<evidence type="ECO:0000256" key="3">
    <source>
        <dbReference type="ARBA" id="ARBA00022475"/>
    </source>
</evidence>
<keyword evidence="3" id="KW-1003">Cell membrane</keyword>
<dbReference type="SUPFAM" id="SSF103473">
    <property type="entry name" value="MFS general substrate transporter"/>
    <property type="match status" value="1"/>
</dbReference>
<dbReference type="PROSITE" id="PS01023">
    <property type="entry name" value="PTR2_2"/>
    <property type="match status" value="1"/>
</dbReference>
<dbReference type="OrthoDB" id="9772725at2"/>
<dbReference type="InterPro" id="IPR000109">
    <property type="entry name" value="POT_fam"/>
</dbReference>
<dbReference type="CDD" id="cd17346">
    <property type="entry name" value="MFS_DtpA_like"/>
    <property type="match status" value="1"/>
</dbReference>
<feature type="transmembrane region" description="Helical" evidence="9">
    <location>
        <begin position="232"/>
        <end position="250"/>
    </location>
</feature>
<evidence type="ECO:0000256" key="8">
    <source>
        <dbReference type="RuleBase" id="RU003755"/>
    </source>
</evidence>
<evidence type="ECO:0000313" key="11">
    <source>
        <dbReference type="Proteomes" id="UP000198901"/>
    </source>
</evidence>
<reference evidence="10 11" key="1">
    <citation type="submission" date="2016-10" db="EMBL/GenBank/DDBJ databases">
        <authorList>
            <person name="de Groot N.N."/>
        </authorList>
    </citation>
    <scope>NUCLEOTIDE SEQUENCE [LARGE SCALE GENOMIC DNA]</scope>
    <source>
        <strain evidence="10 11">DSM 21668</strain>
    </source>
</reference>
<keyword evidence="2 8" id="KW-0813">Transport</keyword>
<keyword evidence="4 8" id="KW-0812">Transmembrane</keyword>
<dbReference type="Pfam" id="PF00854">
    <property type="entry name" value="PTR2"/>
    <property type="match status" value="2"/>
</dbReference>
<dbReference type="AlphaFoldDB" id="A0A1G9QDS4"/>
<proteinExistence type="inferred from homology"/>
<keyword evidence="5" id="KW-0653">Protein transport</keyword>
<dbReference type="STRING" id="563176.SAMN04488090_2566"/>
<evidence type="ECO:0000313" key="10">
    <source>
        <dbReference type="EMBL" id="SDM08637.1"/>
    </source>
</evidence>
<feature type="transmembrane region" description="Helical" evidence="9">
    <location>
        <begin position="335"/>
        <end position="355"/>
    </location>
</feature>
<feature type="transmembrane region" description="Helical" evidence="9">
    <location>
        <begin position="115"/>
        <end position="132"/>
    </location>
</feature>
<evidence type="ECO:0000256" key="9">
    <source>
        <dbReference type="SAM" id="Phobius"/>
    </source>
</evidence>
<protein>
    <submittedName>
        <fullName evidence="10">Proton-dependent oligopeptide transporter, POT family</fullName>
    </submittedName>
</protein>
<dbReference type="PANTHER" id="PTHR23517">
    <property type="entry name" value="RESISTANCE PROTEIN MDTM, PUTATIVE-RELATED-RELATED"/>
    <property type="match status" value="1"/>
</dbReference>
<feature type="transmembrane region" description="Helical" evidence="9">
    <location>
        <begin position="57"/>
        <end position="77"/>
    </location>
</feature>
<comment type="similarity">
    <text evidence="8">Belongs to the major facilitator superfamily. Proton-dependent oligopeptide transporter (POT/PTR) (TC 2.A.17) family.</text>
</comment>
<feature type="transmembrane region" description="Helical" evidence="9">
    <location>
        <begin position="475"/>
        <end position="493"/>
    </location>
</feature>
<gene>
    <name evidence="10" type="ORF">SAMN04488090_2566</name>
</gene>
<evidence type="ECO:0000256" key="5">
    <source>
        <dbReference type="ARBA" id="ARBA00022856"/>
    </source>
</evidence>
<dbReference type="GO" id="GO:1904680">
    <property type="term" value="F:peptide transmembrane transporter activity"/>
    <property type="evidence" value="ECO:0007669"/>
    <property type="project" value="InterPro"/>
</dbReference>
<feature type="transmembrane region" description="Helical" evidence="9">
    <location>
        <begin position="432"/>
        <end position="455"/>
    </location>
</feature>
<feature type="transmembrane region" description="Helical" evidence="9">
    <location>
        <begin position="256"/>
        <end position="274"/>
    </location>
</feature>
<evidence type="ECO:0000256" key="4">
    <source>
        <dbReference type="ARBA" id="ARBA00022692"/>
    </source>
</evidence>
<dbReference type="EMBL" id="FNGS01000004">
    <property type="protein sequence ID" value="SDM08637.1"/>
    <property type="molecule type" value="Genomic_DNA"/>
</dbReference>
<dbReference type="InterPro" id="IPR005279">
    <property type="entry name" value="Dipep/tripep_permease"/>
</dbReference>
<dbReference type="GO" id="GO:0006857">
    <property type="term" value="P:oligopeptide transport"/>
    <property type="evidence" value="ECO:0007669"/>
    <property type="project" value="InterPro"/>
</dbReference>
<keyword evidence="11" id="KW-1185">Reference proteome</keyword>
<evidence type="ECO:0000256" key="2">
    <source>
        <dbReference type="ARBA" id="ARBA00022448"/>
    </source>
</evidence>
<dbReference type="RefSeq" id="WP_093202563.1">
    <property type="nucleotide sequence ID" value="NZ_FNGS01000004.1"/>
</dbReference>
<keyword evidence="6 9" id="KW-1133">Transmembrane helix</keyword>
<keyword evidence="7 9" id="KW-0472">Membrane</keyword>
<feature type="transmembrane region" description="Helical" evidence="9">
    <location>
        <begin position="153"/>
        <end position="179"/>
    </location>
</feature>
<evidence type="ECO:0000256" key="1">
    <source>
        <dbReference type="ARBA" id="ARBA00004651"/>
    </source>
</evidence>
<dbReference type="PANTHER" id="PTHR23517:SF15">
    <property type="entry name" value="PROTON-DEPENDENT OLIGOPEPTIDE FAMILY TRANSPORT PROTEIN"/>
    <property type="match status" value="1"/>
</dbReference>
<dbReference type="InterPro" id="IPR050171">
    <property type="entry name" value="MFS_Transporters"/>
</dbReference>
<comment type="subcellular location">
    <subcellularLocation>
        <location evidence="1">Cell membrane</location>
        <topology evidence="1">Multi-pass membrane protein</topology>
    </subcellularLocation>
    <subcellularLocation>
        <location evidence="8">Membrane</location>
        <topology evidence="8">Multi-pass membrane protein</topology>
    </subcellularLocation>
</comment>
<dbReference type="Proteomes" id="UP000198901">
    <property type="component" value="Unassembled WGS sequence"/>
</dbReference>
<evidence type="ECO:0000256" key="6">
    <source>
        <dbReference type="ARBA" id="ARBA00022989"/>
    </source>
</evidence>
<feature type="transmembrane region" description="Helical" evidence="9">
    <location>
        <begin position="397"/>
        <end position="420"/>
    </location>
</feature>
<organism evidence="10 11">
    <name type="scientific">Siphonobacter aquaeclarae</name>
    <dbReference type="NCBI Taxonomy" id="563176"/>
    <lineage>
        <taxon>Bacteria</taxon>
        <taxon>Pseudomonadati</taxon>
        <taxon>Bacteroidota</taxon>
        <taxon>Cytophagia</taxon>
        <taxon>Cytophagales</taxon>
        <taxon>Cytophagaceae</taxon>
        <taxon>Siphonobacter</taxon>
    </lineage>
</organism>
<sequence length="502" mass="55709">MSETLKSPSSGKILGHPQGLFLLFTTEMWERFSYYGMRAVLTLYFTQALLYDKALASNFYGGYTSLIYLTPLIGGYIADKYWGNRRSILVGGLLMALGQFLLFCSGSMYDQPLGNLLLYIGLGGMIVGNGFFKPNISSMVGTLYDPADRRKDTAYTIFYMGINLGSFIGQTICAVVGNTGDPKDFRWAFLACSIAMLLGTFIFQWGKIKYLITWKGEPVGLTPPDSPKVKPIYWSLPLLFFAGLGLLWFDVNAYPILLWLPLVGGILSLIIILLDKSLTAKERQQVIVIYVVSFFVIFFWAAFEQAGASLTFFADEQVDRELFGLTIPPALFQNFNPFFVVTCAPLMAVVWTFLGNRGLEPSSPYKMSIGLTLLCIGYLIMLPAVKDPVPGVKVSAGYLAALYFFHSVGELCLSPIGLSLVNQLAPTKYSSLLMAVWFLANVIANKFAGTLSSFYPEAGKPTVLLGYQMNNLYDFFLLFVIMSGVAAVLLFLLSRRLVRMMH</sequence>
<dbReference type="Gene3D" id="1.20.1250.20">
    <property type="entry name" value="MFS general substrate transporter like domains"/>
    <property type="match status" value="1"/>
</dbReference>
<dbReference type="NCBIfam" id="TIGR00924">
    <property type="entry name" value="yjdL_sub1_fam"/>
    <property type="match status" value="1"/>
</dbReference>
<name>A0A1G9QDS4_9BACT</name>
<dbReference type="InterPro" id="IPR036259">
    <property type="entry name" value="MFS_trans_sf"/>
</dbReference>
<keyword evidence="5" id="KW-0571">Peptide transport</keyword>
<accession>A0A1G9QDS4</accession>
<feature type="transmembrane region" description="Helical" evidence="9">
    <location>
        <begin position="286"/>
        <end position="303"/>
    </location>
</feature>
<dbReference type="GO" id="GO:0005886">
    <property type="term" value="C:plasma membrane"/>
    <property type="evidence" value="ECO:0007669"/>
    <property type="project" value="UniProtKB-SubCell"/>
</dbReference>
<dbReference type="InterPro" id="IPR018456">
    <property type="entry name" value="PTR2_symporter_CS"/>
</dbReference>
<evidence type="ECO:0000256" key="7">
    <source>
        <dbReference type="ARBA" id="ARBA00023136"/>
    </source>
</evidence>
<feature type="transmembrane region" description="Helical" evidence="9">
    <location>
        <begin position="185"/>
        <end position="205"/>
    </location>
</feature>
<feature type="transmembrane region" description="Helical" evidence="9">
    <location>
        <begin position="89"/>
        <end position="109"/>
    </location>
</feature>
<feature type="transmembrane region" description="Helical" evidence="9">
    <location>
        <begin position="367"/>
        <end position="385"/>
    </location>
</feature>